<protein>
    <recommendedName>
        <fullName evidence="4">N-acetyltransferase domain-containing protein</fullName>
    </recommendedName>
</protein>
<organism evidence="2 3">
    <name type="scientific">Neonectria magnoliae</name>
    <dbReference type="NCBI Taxonomy" id="2732573"/>
    <lineage>
        <taxon>Eukaryota</taxon>
        <taxon>Fungi</taxon>
        <taxon>Dikarya</taxon>
        <taxon>Ascomycota</taxon>
        <taxon>Pezizomycotina</taxon>
        <taxon>Sordariomycetes</taxon>
        <taxon>Hypocreomycetidae</taxon>
        <taxon>Hypocreales</taxon>
        <taxon>Nectriaceae</taxon>
        <taxon>Neonectria</taxon>
    </lineage>
</organism>
<accession>A0ABR1I4Z4</accession>
<evidence type="ECO:0000256" key="1">
    <source>
        <dbReference type="SAM" id="MobiDB-lite"/>
    </source>
</evidence>
<dbReference type="EMBL" id="JAZAVK010000039">
    <property type="protein sequence ID" value="KAK7428623.1"/>
    <property type="molecule type" value="Genomic_DNA"/>
</dbReference>
<dbReference type="SUPFAM" id="SSF55729">
    <property type="entry name" value="Acyl-CoA N-acyltransferases (Nat)"/>
    <property type="match status" value="1"/>
</dbReference>
<dbReference type="InterPro" id="IPR016181">
    <property type="entry name" value="Acyl_CoA_acyltransferase"/>
</dbReference>
<evidence type="ECO:0008006" key="4">
    <source>
        <dbReference type="Google" id="ProtNLM"/>
    </source>
</evidence>
<keyword evidence="3" id="KW-1185">Reference proteome</keyword>
<reference evidence="2 3" key="1">
    <citation type="journal article" date="2025" name="Microbiol. Resour. Announc.">
        <title>Draft genome sequences for Neonectria magnoliae and Neonectria punicea, canker pathogens of Liriodendron tulipifera and Acer saccharum in West Virginia.</title>
        <authorList>
            <person name="Petronek H.M."/>
            <person name="Kasson M.T."/>
            <person name="Metheny A.M."/>
            <person name="Stauder C.M."/>
            <person name="Lovett B."/>
            <person name="Lynch S.C."/>
            <person name="Garnas J.R."/>
            <person name="Kasson L.R."/>
            <person name="Stajich J.E."/>
        </authorList>
    </citation>
    <scope>NUCLEOTIDE SEQUENCE [LARGE SCALE GENOMIC DNA]</scope>
    <source>
        <strain evidence="2 3">NRRL 64651</strain>
    </source>
</reference>
<proteinExistence type="predicted"/>
<comment type="caution">
    <text evidence="2">The sequence shown here is derived from an EMBL/GenBank/DDBJ whole genome shotgun (WGS) entry which is preliminary data.</text>
</comment>
<evidence type="ECO:0000313" key="2">
    <source>
        <dbReference type="EMBL" id="KAK7428623.1"/>
    </source>
</evidence>
<feature type="region of interest" description="Disordered" evidence="1">
    <location>
        <begin position="31"/>
        <end position="59"/>
    </location>
</feature>
<feature type="region of interest" description="Disordered" evidence="1">
    <location>
        <begin position="116"/>
        <end position="148"/>
    </location>
</feature>
<name>A0ABR1I4Z4_9HYPO</name>
<gene>
    <name evidence="2" type="ORF">QQZ08_004885</name>
</gene>
<dbReference type="Proteomes" id="UP001498421">
    <property type="component" value="Unassembled WGS sequence"/>
</dbReference>
<sequence>MTSQGEVPDGSLDTRFHESVATISKSMRMWLGTKDSPSPSAKQAGLLQATTPNPRDRAPQLLPTAALKTMFGPNSSSAPFAVRHEENTRIDGGQKRFSQHPTLVEDAGAGVAQLKQSPALELPTQLSRSDSDQGVELRPSDDSKDVPVPLPVPLHVIEAFTSQDQPRDIKTKGTNSDWSVSDLKSFDGRVQAESIVSDEQDSSKPCKVDDRTVVVSPRNLYPGTEGWAAGCYRPPTVEFFYDGTRIPSSDRCDIDPSSGILLPPIDYPETHTEQSAGQCRDMRDIEYRRHYMTSEAWILREIRSRGRLEESIRAKVKEGRKLIEPSPVEESWPTASCLLRPATPQDFLQIAVVINKERQQEKSPQVMEATPVGVHDIGKIYESCRTNLQPFIVAVPSAEDFLDRSKWPKGADKEFEEFVRFKKAQKASKPTGIVGFAFVADSRLGLFGSPCHGSRFTGRITVLVHPDHRQKLYGSALLDRMLLSVAVYHRSLVDYKWDCPDPALIYEHPVTRNQRKYARVYIEALSSKGETEKNAWMSKMLEKFEFQRTALFEQAVRTDRGINSEWLDLAVWELEARPAVEIVDESPQKGSMH</sequence>
<dbReference type="Gene3D" id="3.40.630.30">
    <property type="match status" value="1"/>
</dbReference>
<evidence type="ECO:0000313" key="3">
    <source>
        <dbReference type="Proteomes" id="UP001498421"/>
    </source>
</evidence>